<protein>
    <submittedName>
        <fullName evidence="8">RNA polymerase sigma70 factor</fullName>
    </submittedName>
</protein>
<dbReference type="InterPro" id="IPR032710">
    <property type="entry name" value="NTF2-like_dom_sf"/>
</dbReference>
<organism evidence="8 9">
    <name type="scientific">Luteipulveratus mongoliensis</name>
    <dbReference type="NCBI Taxonomy" id="571913"/>
    <lineage>
        <taxon>Bacteria</taxon>
        <taxon>Bacillati</taxon>
        <taxon>Actinomycetota</taxon>
        <taxon>Actinomycetes</taxon>
        <taxon>Micrococcales</taxon>
        <taxon>Dermacoccaceae</taxon>
        <taxon>Luteipulveratus</taxon>
    </lineage>
</organism>
<evidence type="ECO:0000259" key="7">
    <source>
        <dbReference type="Pfam" id="PF08281"/>
    </source>
</evidence>
<evidence type="ECO:0000256" key="3">
    <source>
        <dbReference type="ARBA" id="ARBA00023015"/>
    </source>
</evidence>
<dbReference type="OrthoDB" id="7376212at2"/>
<proteinExistence type="inferred from homology"/>
<dbReference type="GO" id="GO:0003677">
    <property type="term" value="F:DNA binding"/>
    <property type="evidence" value="ECO:0007669"/>
    <property type="project" value="InterPro"/>
</dbReference>
<dbReference type="InterPro" id="IPR013249">
    <property type="entry name" value="RNA_pol_sigma70_r4_t2"/>
</dbReference>
<dbReference type="NCBIfam" id="NF006089">
    <property type="entry name" value="PRK08241.1"/>
    <property type="match status" value="1"/>
</dbReference>
<evidence type="ECO:0000256" key="5">
    <source>
        <dbReference type="ARBA" id="ARBA00023163"/>
    </source>
</evidence>
<feature type="domain" description="RNA polymerase sigma factor 70 region 4 type 2" evidence="7">
    <location>
        <begin position="132"/>
        <end position="182"/>
    </location>
</feature>
<name>A0A0K1JRH3_9MICO</name>
<keyword evidence="9" id="KW-1185">Reference proteome</keyword>
<dbReference type="Gene3D" id="1.10.1740.10">
    <property type="match status" value="1"/>
</dbReference>
<evidence type="ECO:0000313" key="9">
    <source>
        <dbReference type="Proteomes" id="UP000066480"/>
    </source>
</evidence>
<evidence type="ECO:0000256" key="4">
    <source>
        <dbReference type="ARBA" id="ARBA00023082"/>
    </source>
</evidence>
<dbReference type="GO" id="GO:0016987">
    <property type="term" value="F:sigma factor activity"/>
    <property type="evidence" value="ECO:0007669"/>
    <property type="project" value="UniProtKB-KW"/>
</dbReference>
<dbReference type="InterPro" id="IPR014284">
    <property type="entry name" value="RNA_pol_sigma-70_dom"/>
</dbReference>
<keyword evidence="3" id="KW-0805">Transcription regulation</keyword>
<dbReference type="InterPro" id="IPR013325">
    <property type="entry name" value="RNA_pol_sigma_r2"/>
</dbReference>
<accession>A0A0K1JRH3</accession>
<dbReference type="Pfam" id="PF08281">
    <property type="entry name" value="Sigma70_r4_2"/>
    <property type="match status" value="1"/>
</dbReference>
<dbReference type="SUPFAM" id="SSF88659">
    <property type="entry name" value="Sigma3 and sigma4 domains of RNA polymerase sigma factors"/>
    <property type="match status" value="1"/>
</dbReference>
<dbReference type="SUPFAM" id="SSF88946">
    <property type="entry name" value="Sigma2 domain of RNA polymerase sigma factors"/>
    <property type="match status" value="1"/>
</dbReference>
<dbReference type="Gene3D" id="3.10.450.50">
    <property type="match status" value="1"/>
</dbReference>
<dbReference type="CDD" id="cd06171">
    <property type="entry name" value="Sigma70_r4"/>
    <property type="match status" value="1"/>
</dbReference>
<dbReference type="InterPro" id="IPR007627">
    <property type="entry name" value="RNA_pol_sigma70_r2"/>
</dbReference>
<dbReference type="InterPro" id="IPR014305">
    <property type="entry name" value="RNA_pol_sigma-G_actinobac"/>
</dbReference>
<dbReference type="PANTHER" id="PTHR43133:SF65">
    <property type="entry name" value="ECF RNA POLYMERASE SIGMA FACTOR SIGG"/>
    <property type="match status" value="1"/>
</dbReference>
<dbReference type="Gene3D" id="1.10.10.10">
    <property type="entry name" value="Winged helix-like DNA-binding domain superfamily/Winged helix DNA-binding domain"/>
    <property type="match status" value="1"/>
</dbReference>
<keyword evidence="4" id="KW-0731">Sigma factor</keyword>
<feature type="domain" description="RNA polymerase sigma-70 region 2" evidence="6">
    <location>
        <begin position="16"/>
        <end position="79"/>
    </location>
</feature>
<sequence>MTSTVDGALTAEQLETLRGPLTGYCYRMLGAAADTDDAVQESIVRAYRHRDRFDPTRARLSTWVHAIATNVCLDLLRAAPRRALLSGLDPAQPGDPLGVPLPPDRWVEPMPSTRVLASDPADRVAQRETVRLAFIAALQQLAPRQRAALLLRDVLAFSAAETATILETTVPAVNSALQRARAVLDAERPSPDGLTDPDDPQHRELLQRYVIAFESHDIPALTALLREDAASTMPPFAWWLRGRDAVTAAMGAADACAGDRLLLVELNGGLGLAQYRPADDGVLEPFALIEVEVRGSLISRCTTFLGSGARFTEFGLPAHP</sequence>
<comment type="subunit">
    <text evidence="2">Interacts transiently with the RNA polymerase catalytic core formed by RpoA, RpoB, RpoC and RpoZ (2 alpha, 1 beta, 1 beta' and 1 omega subunit) to form the RNA polymerase holoenzyme that can initiate transcription.</text>
</comment>
<reference evidence="8 9" key="1">
    <citation type="submission" date="2015-03" db="EMBL/GenBank/DDBJ databases">
        <title>Luteipulveratus halotolerans sp. nov., a novel actinobacterium (Dermacoccaceae) from Sarawak, Malaysia.</title>
        <authorList>
            <person name="Juboi H."/>
            <person name="Basik A."/>
            <person name="Shamsul S.S."/>
            <person name="Arnold P."/>
            <person name="Schmitt E.K."/>
            <person name="Sanglier J.-J."/>
            <person name="Yeo T."/>
        </authorList>
    </citation>
    <scope>NUCLEOTIDE SEQUENCE [LARGE SCALE GENOMIC DNA]</scope>
    <source>
        <strain evidence="8 9">MN07-A0370</strain>
    </source>
</reference>
<dbReference type="InterPro" id="IPR039425">
    <property type="entry name" value="RNA_pol_sigma-70-like"/>
</dbReference>
<dbReference type="SUPFAM" id="SSF54427">
    <property type="entry name" value="NTF2-like"/>
    <property type="match status" value="1"/>
</dbReference>
<dbReference type="InterPro" id="IPR036388">
    <property type="entry name" value="WH-like_DNA-bd_sf"/>
</dbReference>
<evidence type="ECO:0000259" key="6">
    <source>
        <dbReference type="Pfam" id="PF04542"/>
    </source>
</evidence>
<dbReference type="GO" id="GO:0006352">
    <property type="term" value="P:DNA-templated transcription initiation"/>
    <property type="evidence" value="ECO:0007669"/>
    <property type="project" value="InterPro"/>
</dbReference>
<dbReference type="PANTHER" id="PTHR43133">
    <property type="entry name" value="RNA POLYMERASE ECF-TYPE SIGMA FACTO"/>
    <property type="match status" value="1"/>
</dbReference>
<dbReference type="KEGG" id="lmoi:VV02_25730"/>
<keyword evidence="5" id="KW-0804">Transcription</keyword>
<dbReference type="AlphaFoldDB" id="A0A0K1JRH3"/>
<gene>
    <name evidence="8" type="ORF">VV02_25730</name>
</gene>
<dbReference type="NCBIfam" id="TIGR02960">
    <property type="entry name" value="SigX5"/>
    <property type="match status" value="1"/>
</dbReference>
<dbReference type="InterPro" id="IPR013324">
    <property type="entry name" value="RNA_pol_sigma_r3/r4-like"/>
</dbReference>
<dbReference type="Proteomes" id="UP000066480">
    <property type="component" value="Chromosome"/>
</dbReference>
<dbReference type="NCBIfam" id="TIGR02937">
    <property type="entry name" value="sigma70-ECF"/>
    <property type="match status" value="1"/>
</dbReference>
<dbReference type="PATRIC" id="fig|571913.6.peg.5214"/>
<dbReference type="EMBL" id="CP011112">
    <property type="protein sequence ID" value="AKU19312.1"/>
    <property type="molecule type" value="Genomic_DNA"/>
</dbReference>
<dbReference type="STRING" id="571913.VV02_25730"/>
<evidence type="ECO:0000313" key="8">
    <source>
        <dbReference type="EMBL" id="AKU19312.1"/>
    </source>
</evidence>
<evidence type="ECO:0000256" key="1">
    <source>
        <dbReference type="ARBA" id="ARBA00010641"/>
    </source>
</evidence>
<comment type="similarity">
    <text evidence="1">Belongs to the sigma-70 factor family. ECF subfamily.</text>
</comment>
<dbReference type="Pfam" id="PF04542">
    <property type="entry name" value="Sigma70_r2"/>
    <property type="match status" value="1"/>
</dbReference>
<dbReference type="RefSeq" id="WP_052597563.1">
    <property type="nucleotide sequence ID" value="NZ_CP011112.1"/>
</dbReference>
<evidence type="ECO:0000256" key="2">
    <source>
        <dbReference type="ARBA" id="ARBA00011344"/>
    </source>
</evidence>